<dbReference type="PANTHER" id="PTHR42870:SF6">
    <property type="entry name" value="ACETYL-COA C-ACYLTRANSFERASE"/>
    <property type="match status" value="1"/>
</dbReference>
<dbReference type="SUPFAM" id="SSF53901">
    <property type="entry name" value="Thiolase-like"/>
    <property type="match status" value="2"/>
</dbReference>
<dbReference type="AlphaFoldDB" id="A0A537IVU2"/>
<dbReference type="InterPro" id="IPR055140">
    <property type="entry name" value="Thiolase_C_2"/>
</dbReference>
<reference evidence="2 3" key="1">
    <citation type="journal article" date="2019" name="Nat. Microbiol.">
        <title>Mediterranean grassland soil C-N compound turnover is dependent on rainfall and depth, and is mediated by genomically divergent microorganisms.</title>
        <authorList>
            <person name="Diamond S."/>
            <person name="Andeer P.F."/>
            <person name="Li Z."/>
            <person name="Crits-Christoph A."/>
            <person name="Burstein D."/>
            <person name="Anantharaman K."/>
            <person name="Lane K.R."/>
            <person name="Thomas B.C."/>
            <person name="Pan C."/>
            <person name="Northen T.R."/>
            <person name="Banfield J.F."/>
        </authorList>
    </citation>
    <scope>NUCLEOTIDE SEQUENCE [LARGE SCALE GENOMIC DNA]</scope>
    <source>
        <strain evidence="2">NP_8</strain>
    </source>
</reference>
<organism evidence="2 3">
    <name type="scientific">Candidatus Segetimicrobium genomatis</name>
    <dbReference type="NCBI Taxonomy" id="2569760"/>
    <lineage>
        <taxon>Bacteria</taxon>
        <taxon>Bacillati</taxon>
        <taxon>Candidatus Sysuimicrobiota</taxon>
        <taxon>Candidatus Sysuimicrobiia</taxon>
        <taxon>Candidatus Sysuimicrobiales</taxon>
        <taxon>Candidatus Segetimicrobiaceae</taxon>
        <taxon>Candidatus Segetimicrobium</taxon>
    </lineage>
</organism>
<dbReference type="Pfam" id="PF22691">
    <property type="entry name" value="Thiolase_C_1"/>
    <property type="match status" value="1"/>
</dbReference>
<sequence>MSDRVAVVGVGAVPPRPLSVDRSYRELGFESATRAYGDAGVTHQDIESFISVCEDFHEGTSITDEYTPDQLGAVLRPVHTIAGDGLQGVAAAVMLIRTGIADLVAVEAHCKTSNILTHEQVLAMALDPTYERALRVTPHFVAGMEMRRYLHETGSPEDAVAMVVVKNRRHALGNPVAAYGGILSPDDVLASATVCEPLRELEISPNSDGAVVLVLASEEAARRTPKPVWIRGVGWASGSPWLAGRSWGQASYAGVAAEMAYRMAGITQPDREIRFAEIDDTYAYKELQHLEAAQLAPRADVTRMVMEGDTRRDGRLPVNPSGGSLGMGYCFDATALYRTAEAVRQIRGEAGRAQVAQATTGLVVSWRGIPTQSGGALVLSAD</sequence>
<comment type="caution">
    <text evidence="2">The sequence shown here is derived from an EMBL/GenBank/DDBJ whole genome shotgun (WGS) entry which is preliminary data.</text>
</comment>
<accession>A0A537IVU2</accession>
<name>A0A537IVU2_9BACT</name>
<proteinExistence type="predicted"/>
<dbReference type="InterPro" id="IPR016039">
    <property type="entry name" value="Thiolase-like"/>
</dbReference>
<dbReference type="Proteomes" id="UP000318834">
    <property type="component" value="Unassembled WGS sequence"/>
</dbReference>
<feature type="domain" description="Thiolase C-terminal" evidence="1">
    <location>
        <begin position="252"/>
        <end position="373"/>
    </location>
</feature>
<dbReference type="Gene3D" id="3.40.47.10">
    <property type="match status" value="1"/>
</dbReference>
<gene>
    <name evidence="2" type="ORF">E6H05_07110</name>
</gene>
<dbReference type="EMBL" id="VBAP01000047">
    <property type="protein sequence ID" value="TMI75182.1"/>
    <property type="molecule type" value="Genomic_DNA"/>
</dbReference>
<evidence type="ECO:0000313" key="3">
    <source>
        <dbReference type="Proteomes" id="UP000318834"/>
    </source>
</evidence>
<evidence type="ECO:0000259" key="1">
    <source>
        <dbReference type="Pfam" id="PF22691"/>
    </source>
</evidence>
<dbReference type="PANTHER" id="PTHR42870">
    <property type="entry name" value="ACETYL-COA C-ACETYLTRANSFERASE"/>
    <property type="match status" value="1"/>
</dbReference>
<dbReference type="CDD" id="cd00829">
    <property type="entry name" value="SCP-x_thiolase"/>
    <property type="match status" value="1"/>
</dbReference>
<dbReference type="GO" id="GO:0016746">
    <property type="term" value="F:acyltransferase activity"/>
    <property type="evidence" value="ECO:0007669"/>
    <property type="project" value="InterPro"/>
</dbReference>
<protein>
    <recommendedName>
        <fullName evidence="1">Thiolase C-terminal domain-containing protein</fullName>
    </recommendedName>
</protein>
<evidence type="ECO:0000313" key="2">
    <source>
        <dbReference type="EMBL" id="TMI75182.1"/>
    </source>
</evidence>